<evidence type="ECO:0000313" key="8">
    <source>
        <dbReference type="EMBL" id="SHE61040.1"/>
    </source>
</evidence>
<proteinExistence type="inferred from homology"/>
<comment type="function">
    <text evidence="6">RNaseP catalyzes the removal of the 5'-leader sequence from pre-tRNA to produce the mature 5'-terminus. It can also cleave other RNA substrates such as 4.5S RNA. The protein component plays an auxiliary but essential role in vivo by binding to the 5'-leader sequence and broadening the substrate specificity of the ribozyme.</text>
</comment>
<evidence type="ECO:0000256" key="4">
    <source>
        <dbReference type="ARBA" id="ARBA00022801"/>
    </source>
</evidence>
<sequence length="119" mass="14520">MAKQTIYKTERLKSRKAIDRLFSQRQFNKAFPLKLQYEITTNTHHQFAVVVPKRLHKHAVDRNKIKRQIREAFRLQKHELQQKVHFNMMFIYTSPQQLQFEQIFKAVKRHISFLNQLKS</sequence>
<dbReference type="PANTHER" id="PTHR33992:SF1">
    <property type="entry name" value="RIBONUCLEASE P PROTEIN COMPONENT"/>
    <property type="match status" value="1"/>
</dbReference>
<evidence type="ECO:0000313" key="9">
    <source>
        <dbReference type="Proteomes" id="UP000184462"/>
    </source>
</evidence>
<evidence type="ECO:0000256" key="5">
    <source>
        <dbReference type="ARBA" id="ARBA00022884"/>
    </source>
</evidence>
<keyword evidence="9" id="KW-1185">Reference proteome</keyword>
<dbReference type="Pfam" id="PF00825">
    <property type="entry name" value="Ribonuclease_P"/>
    <property type="match status" value="1"/>
</dbReference>
<dbReference type="GO" id="GO:0042781">
    <property type="term" value="F:3'-tRNA processing endoribonuclease activity"/>
    <property type="evidence" value="ECO:0007669"/>
    <property type="project" value="TreeGrafter"/>
</dbReference>
<protein>
    <recommendedName>
        <fullName evidence="6 7">Ribonuclease P protein component</fullName>
        <shortName evidence="6">RNase P protein</shortName>
        <shortName evidence="6">RNaseP protein</shortName>
        <ecNumber evidence="6 7">3.1.26.5</ecNumber>
    </recommendedName>
    <alternativeName>
        <fullName evidence="6">Protein C5</fullName>
    </alternativeName>
</protein>
<dbReference type="InterPro" id="IPR020568">
    <property type="entry name" value="Ribosomal_Su5_D2-typ_SF"/>
</dbReference>
<dbReference type="STRING" id="1155689.SAMN05444278_103133"/>
<organism evidence="8 9">
    <name type="scientific">Psychroflexus salarius</name>
    <dbReference type="NCBI Taxonomy" id="1155689"/>
    <lineage>
        <taxon>Bacteria</taxon>
        <taxon>Pseudomonadati</taxon>
        <taxon>Bacteroidota</taxon>
        <taxon>Flavobacteriia</taxon>
        <taxon>Flavobacteriales</taxon>
        <taxon>Flavobacteriaceae</taxon>
        <taxon>Psychroflexus</taxon>
    </lineage>
</organism>
<gene>
    <name evidence="6" type="primary">rnpA</name>
    <name evidence="8" type="ORF">SAMN05444278_103133</name>
</gene>
<dbReference type="Gene3D" id="3.30.230.10">
    <property type="match status" value="1"/>
</dbReference>
<dbReference type="OrthoDB" id="1524972at2"/>
<dbReference type="SUPFAM" id="SSF54211">
    <property type="entry name" value="Ribosomal protein S5 domain 2-like"/>
    <property type="match status" value="1"/>
</dbReference>
<dbReference type="GO" id="GO:0030677">
    <property type="term" value="C:ribonuclease P complex"/>
    <property type="evidence" value="ECO:0007669"/>
    <property type="project" value="TreeGrafter"/>
</dbReference>
<reference evidence="8 9" key="1">
    <citation type="submission" date="2016-11" db="EMBL/GenBank/DDBJ databases">
        <authorList>
            <person name="Jaros S."/>
            <person name="Januszkiewicz K."/>
            <person name="Wedrychowicz H."/>
        </authorList>
    </citation>
    <scope>NUCLEOTIDE SEQUENCE [LARGE SCALE GENOMIC DNA]</scope>
    <source>
        <strain evidence="8 9">DSM 25661</strain>
    </source>
</reference>
<comment type="catalytic activity">
    <reaction evidence="6">
        <text>Endonucleolytic cleavage of RNA, removing 5'-extranucleotides from tRNA precursor.</text>
        <dbReference type="EC" id="3.1.26.5"/>
    </reaction>
</comment>
<keyword evidence="5 6" id="KW-0694">RNA-binding</keyword>
<dbReference type="InterPro" id="IPR014721">
    <property type="entry name" value="Ribsml_uS5_D2-typ_fold_subgr"/>
</dbReference>
<evidence type="ECO:0000256" key="3">
    <source>
        <dbReference type="ARBA" id="ARBA00022759"/>
    </source>
</evidence>
<dbReference type="RefSeq" id="WP_073192583.1">
    <property type="nucleotide sequence ID" value="NZ_FQTW01000003.1"/>
</dbReference>
<evidence type="ECO:0000256" key="7">
    <source>
        <dbReference type="NCBIfam" id="TIGR00188"/>
    </source>
</evidence>
<dbReference type="EMBL" id="FQTW01000003">
    <property type="protein sequence ID" value="SHE61040.1"/>
    <property type="molecule type" value="Genomic_DNA"/>
</dbReference>
<dbReference type="NCBIfam" id="TIGR00188">
    <property type="entry name" value="rnpA"/>
    <property type="match status" value="1"/>
</dbReference>
<keyword evidence="2 6" id="KW-0540">Nuclease</keyword>
<evidence type="ECO:0000256" key="6">
    <source>
        <dbReference type="HAMAP-Rule" id="MF_00227"/>
    </source>
</evidence>
<dbReference type="GO" id="GO:0004526">
    <property type="term" value="F:ribonuclease P activity"/>
    <property type="evidence" value="ECO:0007669"/>
    <property type="project" value="UniProtKB-UniRule"/>
</dbReference>
<dbReference type="Proteomes" id="UP000184462">
    <property type="component" value="Unassembled WGS sequence"/>
</dbReference>
<accession>A0A1M4UWN0</accession>
<dbReference type="InterPro" id="IPR000100">
    <property type="entry name" value="RNase_P"/>
</dbReference>
<name>A0A1M4UWN0_9FLAO</name>
<dbReference type="GO" id="GO:0001682">
    <property type="term" value="P:tRNA 5'-leader removal"/>
    <property type="evidence" value="ECO:0007669"/>
    <property type="project" value="UniProtKB-UniRule"/>
</dbReference>
<dbReference type="HAMAP" id="MF_00227">
    <property type="entry name" value="RNase_P"/>
    <property type="match status" value="1"/>
</dbReference>
<keyword evidence="1 6" id="KW-0819">tRNA processing</keyword>
<comment type="subunit">
    <text evidence="6">Consists of a catalytic RNA component (M1 or rnpB) and a protein subunit.</text>
</comment>
<dbReference type="EC" id="3.1.26.5" evidence="6 7"/>
<evidence type="ECO:0000256" key="1">
    <source>
        <dbReference type="ARBA" id="ARBA00022694"/>
    </source>
</evidence>
<keyword evidence="4 6" id="KW-0378">Hydrolase</keyword>
<comment type="similarity">
    <text evidence="6">Belongs to the RnpA family.</text>
</comment>
<dbReference type="AlphaFoldDB" id="A0A1M4UWN0"/>
<keyword evidence="3 6" id="KW-0255">Endonuclease</keyword>
<dbReference type="GO" id="GO:0000049">
    <property type="term" value="F:tRNA binding"/>
    <property type="evidence" value="ECO:0007669"/>
    <property type="project" value="UniProtKB-UniRule"/>
</dbReference>
<evidence type="ECO:0000256" key="2">
    <source>
        <dbReference type="ARBA" id="ARBA00022722"/>
    </source>
</evidence>
<dbReference type="PANTHER" id="PTHR33992">
    <property type="entry name" value="RIBONUCLEASE P PROTEIN COMPONENT"/>
    <property type="match status" value="1"/>
</dbReference>